<keyword evidence="3" id="KW-1185">Reference proteome</keyword>
<dbReference type="Pfam" id="PF00583">
    <property type="entry name" value="Acetyltransf_1"/>
    <property type="match status" value="1"/>
</dbReference>
<dbReference type="InterPro" id="IPR000182">
    <property type="entry name" value="GNAT_dom"/>
</dbReference>
<gene>
    <name evidence="2" type="ORF">MUO15_16275</name>
</gene>
<name>A0ABY4H8F0_9BACI</name>
<feature type="domain" description="N-acetyltransferase" evidence="1">
    <location>
        <begin position="1"/>
        <end position="148"/>
    </location>
</feature>
<protein>
    <submittedName>
        <fullName evidence="2">GNAT family N-acetyltransferase</fullName>
    </submittedName>
</protein>
<dbReference type="PANTHER" id="PTHR43415:SF3">
    <property type="entry name" value="GNAT-FAMILY ACETYLTRANSFERASE"/>
    <property type="match status" value="1"/>
</dbReference>
<dbReference type="PANTHER" id="PTHR43415">
    <property type="entry name" value="SPERMIDINE N(1)-ACETYLTRANSFERASE"/>
    <property type="match status" value="1"/>
</dbReference>
<sequence length="150" mass="17114">MEFRPITQAEAEIIAGWHYPKEYSFYDMKADKEDYEEFINPDVRSEHTYSVYQKGQLIGFLTANSAAPKTVTIGLGMQPDLTGKGGGSLFLESCLDFVYEHYEPSKITLSVASFNKRAIKVYKRAGFVYVKSFQQQTNGSIYEFVQMEKS</sequence>
<evidence type="ECO:0000313" key="2">
    <source>
        <dbReference type="EMBL" id="UOR11139.1"/>
    </source>
</evidence>
<reference evidence="2" key="1">
    <citation type="submission" date="2022-04" db="EMBL/GenBank/DDBJ databases">
        <title>Halobacillus sp. isolated from saltern.</title>
        <authorList>
            <person name="Won M."/>
            <person name="Lee C.-M."/>
            <person name="Woen H.-Y."/>
            <person name="Kwon S.-W."/>
        </authorList>
    </citation>
    <scope>NUCLEOTIDE SEQUENCE</scope>
    <source>
        <strain evidence="2">SSHM10-5</strain>
    </source>
</reference>
<dbReference type="SUPFAM" id="SSF55729">
    <property type="entry name" value="Acyl-CoA N-acyltransferases (Nat)"/>
    <property type="match status" value="1"/>
</dbReference>
<dbReference type="EMBL" id="CP095075">
    <property type="protein sequence ID" value="UOR11139.1"/>
    <property type="molecule type" value="Genomic_DNA"/>
</dbReference>
<dbReference type="Proteomes" id="UP000830326">
    <property type="component" value="Chromosome"/>
</dbReference>
<organism evidence="2 3">
    <name type="scientific">Halobacillus amylolyticus</name>
    <dbReference type="NCBI Taxonomy" id="2932259"/>
    <lineage>
        <taxon>Bacteria</taxon>
        <taxon>Bacillati</taxon>
        <taxon>Bacillota</taxon>
        <taxon>Bacilli</taxon>
        <taxon>Bacillales</taxon>
        <taxon>Bacillaceae</taxon>
        <taxon>Halobacillus</taxon>
    </lineage>
</organism>
<dbReference type="PROSITE" id="PS51186">
    <property type="entry name" value="GNAT"/>
    <property type="match status" value="1"/>
</dbReference>
<evidence type="ECO:0000313" key="3">
    <source>
        <dbReference type="Proteomes" id="UP000830326"/>
    </source>
</evidence>
<dbReference type="RefSeq" id="WP_245030831.1">
    <property type="nucleotide sequence ID" value="NZ_CP095075.1"/>
</dbReference>
<dbReference type="Gene3D" id="3.40.630.30">
    <property type="match status" value="1"/>
</dbReference>
<dbReference type="InterPro" id="IPR016181">
    <property type="entry name" value="Acyl_CoA_acyltransferase"/>
</dbReference>
<evidence type="ECO:0000259" key="1">
    <source>
        <dbReference type="PROSITE" id="PS51186"/>
    </source>
</evidence>
<accession>A0ABY4H8F0</accession>
<proteinExistence type="predicted"/>